<evidence type="ECO:0000256" key="2">
    <source>
        <dbReference type="ARBA" id="ARBA00022737"/>
    </source>
</evidence>
<feature type="compositionally biased region" description="Polar residues" evidence="8">
    <location>
        <begin position="28"/>
        <end position="53"/>
    </location>
</feature>
<sequence>MTQQSKGSTAGHSRLGKSRLVKKKLDSRSTAADANTSISNDTNTSLALPSTKSTHPDAASISNPTDSVLAVNDISTLVDQIRCWRDDALYQNQYDAAAFWGTKIVDMTAYKPHSITGHFIDVYQLALVYFQNEKYLQCEWLLKNRLLAGFTMWGGCLTAQCLIKQEKEEEALAVLGTDNMPCAVKKEYRSWKGVDISLSSIHGRNVKALDALLQNHLVSEKEMRDLPDLLELNNSNSQATEFVCTVYQSKINQFKLSAHPSQLKDNTLLLTRYNLLHSTDLLLADARKQHIMANYEAVLQITTNILRKDPYNMDCLLLYVSALLETGNTRKLFLKAHELAEMFPNKRVSMYAVATYYLSVKKYREAQAYFSSATTVSPTFVEAWIGFGHTFALHGIHDQAISSYSTASKISTHIHTPSLYLGMQYLSSNHLKFAMKFLKDAYLKCDYDPILLNELGVLYYRQGNYTEAIRYLEMVVKIIDGYGMQRQNWEMSLSNLGHAFRKKNDFESARFWFKAVLVSVPQHAPSFSALGIMAHIENKLHEAIDFYHQSLAVRPQDSISSELLRRALVEASLDTSDSFSSFLSASTAEVWDISDEALELKISEHHQDSLDDISGENSLSKQDQGAYYETPEHEEADDTERSSLVDVEDETLQLSQDDLAVNSSTPIPGARHPLSMALWNTDDQAPVRDGTSTRFMPMRNRFSVTTDDFGSSPFEYPLFSADLRQSNSDVLNFTDTPETLLATAVTRAELPHRLENSTIIYHTTRADITPPRVSRPIRGRLFGNESMTSRPTATLSSPISVEEASWPSLNVFDCTPQQRSQQSADNIFLTNNIFIMAMAGEAVLGISAIQQWEYIEEMRKKLQRKMDVCMTQMQDSSWNQREKGFKALLRLMATFTSEERSVFAIVQREQNCNHDVKISNQVASVLEMLQGVALLHYDSKLKAGAKQNMMLLLTFLPSKSTVVAIAAIEAVQGILIDSSQNIRIFEQIGGVPVVCETLKSKHVSEAVLHFEGKNARRLKRVTCPKVLSGYPEILTHR</sequence>
<evidence type="ECO:0000256" key="6">
    <source>
        <dbReference type="ARBA" id="ARBA00023306"/>
    </source>
</evidence>
<dbReference type="SMART" id="SM00028">
    <property type="entry name" value="TPR"/>
    <property type="match status" value="5"/>
</dbReference>
<keyword evidence="6" id="KW-0131">Cell cycle</keyword>
<dbReference type="Pfam" id="PF13424">
    <property type="entry name" value="TPR_12"/>
    <property type="match status" value="1"/>
</dbReference>
<feature type="region of interest" description="Disordered" evidence="8">
    <location>
        <begin position="1"/>
        <end position="60"/>
    </location>
</feature>
<dbReference type="EMBL" id="DS022300">
    <property type="protein sequence ID" value="OAJ36586.1"/>
    <property type="molecule type" value="Genomic_DNA"/>
</dbReference>
<feature type="region of interest" description="Disordered" evidence="8">
    <location>
        <begin position="610"/>
        <end position="645"/>
    </location>
</feature>
<dbReference type="Proteomes" id="UP000077115">
    <property type="component" value="Unassembled WGS sequence"/>
</dbReference>
<evidence type="ECO:0000256" key="4">
    <source>
        <dbReference type="ARBA" id="ARBA00022786"/>
    </source>
</evidence>
<accession>A0A177W9X8</accession>
<dbReference type="GO" id="GO:0005680">
    <property type="term" value="C:anaphase-promoting complex"/>
    <property type="evidence" value="ECO:0007669"/>
    <property type="project" value="UniProtKB-ARBA"/>
</dbReference>
<dbReference type="VEuPathDB" id="FungiDB:BDEG_20748"/>
<dbReference type="GO" id="GO:0031145">
    <property type="term" value="P:anaphase-promoting complex-dependent catabolic process"/>
    <property type="evidence" value="ECO:0007669"/>
    <property type="project" value="TreeGrafter"/>
</dbReference>
<dbReference type="SUPFAM" id="SSF48452">
    <property type="entry name" value="TPR-like"/>
    <property type="match status" value="1"/>
</dbReference>
<evidence type="ECO:0000256" key="8">
    <source>
        <dbReference type="SAM" id="MobiDB-lite"/>
    </source>
</evidence>
<dbReference type="InterPro" id="IPR012535">
    <property type="entry name" value="Cell_div_Cdc14"/>
</dbReference>
<evidence type="ECO:0000313" key="9">
    <source>
        <dbReference type="EMBL" id="OAJ36586.1"/>
    </source>
</evidence>
<feature type="repeat" description="TPR" evidence="7">
    <location>
        <begin position="524"/>
        <end position="557"/>
    </location>
</feature>
<gene>
    <name evidence="9" type="ORF">BDEG_20748</name>
</gene>
<dbReference type="eggNOG" id="KOG1173">
    <property type="taxonomic scope" value="Eukaryota"/>
</dbReference>
<dbReference type="GO" id="GO:0005737">
    <property type="term" value="C:cytoplasm"/>
    <property type="evidence" value="ECO:0007669"/>
    <property type="project" value="TreeGrafter"/>
</dbReference>
<dbReference type="AlphaFoldDB" id="A0A177W9X8"/>
<dbReference type="PANTHER" id="PTHR12558:SF9">
    <property type="entry name" value="CELL DIVISION CYCLE PROTEIN 16 HOMOLOG"/>
    <property type="match status" value="1"/>
</dbReference>
<dbReference type="Pfam" id="PF08045">
    <property type="entry name" value="CDC14"/>
    <property type="match status" value="1"/>
</dbReference>
<reference evidence="9 10" key="2">
    <citation type="submission" date="2016-05" db="EMBL/GenBank/DDBJ databases">
        <title>Lineage-specific infection strategies underlie the spectrum of fungal disease in amphibians.</title>
        <authorList>
            <person name="Cuomo C.A."/>
            <person name="Farrer R.A."/>
            <person name="James T."/>
            <person name="Longcore J."/>
            <person name="Birren B."/>
        </authorList>
    </citation>
    <scope>NUCLEOTIDE SEQUENCE [LARGE SCALE GENOMIC DNA]</scope>
    <source>
        <strain evidence="9 10">JEL423</strain>
    </source>
</reference>
<dbReference type="InterPro" id="IPR011990">
    <property type="entry name" value="TPR-like_helical_dom_sf"/>
</dbReference>
<keyword evidence="2" id="KW-0677">Repeat</keyword>
<evidence type="ECO:0000256" key="7">
    <source>
        <dbReference type="PROSITE-ProRule" id="PRU00339"/>
    </source>
</evidence>
<protein>
    <submittedName>
        <fullName evidence="9">Uncharacterized protein</fullName>
    </submittedName>
</protein>
<dbReference type="InterPro" id="IPR019734">
    <property type="entry name" value="TPR_rpt"/>
</dbReference>
<dbReference type="PANTHER" id="PTHR12558">
    <property type="entry name" value="CELL DIVISION CYCLE 16,23,27"/>
    <property type="match status" value="1"/>
</dbReference>
<evidence type="ECO:0000256" key="1">
    <source>
        <dbReference type="ARBA" id="ARBA00022618"/>
    </source>
</evidence>
<keyword evidence="5 7" id="KW-0802">TPR repeat</keyword>
<feature type="compositionally biased region" description="Polar residues" evidence="8">
    <location>
        <begin position="1"/>
        <end position="11"/>
    </location>
</feature>
<dbReference type="PROSITE" id="PS50005">
    <property type="entry name" value="TPR"/>
    <property type="match status" value="2"/>
</dbReference>
<dbReference type="Pfam" id="PF12895">
    <property type="entry name" value="ANAPC3"/>
    <property type="match status" value="1"/>
</dbReference>
<feature type="repeat" description="TPR" evidence="7">
    <location>
        <begin position="449"/>
        <end position="482"/>
    </location>
</feature>
<keyword evidence="3" id="KW-0498">Mitosis</keyword>
<evidence type="ECO:0000313" key="10">
    <source>
        <dbReference type="Proteomes" id="UP000077115"/>
    </source>
</evidence>
<dbReference type="OrthoDB" id="10006270at2759"/>
<dbReference type="GO" id="GO:0045842">
    <property type="term" value="P:positive regulation of mitotic metaphase/anaphase transition"/>
    <property type="evidence" value="ECO:0007669"/>
    <property type="project" value="TreeGrafter"/>
</dbReference>
<name>A0A177W9X8_BATDL</name>
<reference evidence="9 10" key="1">
    <citation type="submission" date="2006-10" db="EMBL/GenBank/DDBJ databases">
        <title>The Genome Sequence of Batrachochytrium dendrobatidis JEL423.</title>
        <authorList>
            <consortium name="The Broad Institute Genome Sequencing Platform"/>
            <person name="Birren B."/>
            <person name="Lander E."/>
            <person name="Galagan J."/>
            <person name="Cuomo C."/>
            <person name="Devon K."/>
            <person name="Jaffe D."/>
            <person name="Butler J."/>
            <person name="Alvarez P."/>
            <person name="Gnerre S."/>
            <person name="Grabherr M."/>
            <person name="Kleber M."/>
            <person name="Mauceli E."/>
            <person name="Brockman W."/>
            <person name="Young S."/>
            <person name="LaButti K."/>
            <person name="Sykes S."/>
            <person name="DeCaprio D."/>
            <person name="Crawford M."/>
            <person name="Koehrsen M."/>
            <person name="Engels R."/>
            <person name="Montgomery P."/>
            <person name="Pearson M."/>
            <person name="Howarth C."/>
            <person name="Larson L."/>
            <person name="White J."/>
            <person name="O'Leary S."/>
            <person name="Kodira C."/>
            <person name="Zeng Q."/>
            <person name="Yandava C."/>
            <person name="Alvarado L."/>
            <person name="Longcore J."/>
            <person name="James T."/>
        </authorList>
    </citation>
    <scope>NUCLEOTIDE SEQUENCE [LARGE SCALE GENOMIC DNA]</scope>
    <source>
        <strain evidence="9 10">JEL423</strain>
    </source>
</reference>
<evidence type="ECO:0000256" key="5">
    <source>
        <dbReference type="ARBA" id="ARBA00022803"/>
    </source>
</evidence>
<evidence type="ECO:0000256" key="3">
    <source>
        <dbReference type="ARBA" id="ARBA00022776"/>
    </source>
</evidence>
<dbReference type="Gene3D" id="1.25.40.10">
    <property type="entry name" value="Tetratricopeptide repeat domain"/>
    <property type="match status" value="1"/>
</dbReference>
<dbReference type="GO" id="GO:0016567">
    <property type="term" value="P:protein ubiquitination"/>
    <property type="evidence" value="ECO:0007669"/>
    <property type="project" value="TreeGrafter"/>
</dbReference>
<keyword evidence="4" id="KW-0833">Ubl conjugation pathway</keyword>
<dbReference type="STRING" id="403673.A0A177W9X8"/>
<dbReference type="GO" id="GO:0051301">
    <property type="term" value="P:cell division"/>
    <property type="evidence" value="ECO:0007669"/>
    <property type="project" value="UniProtKB-KW"/>
</dbReference>
<organism evidence="9 10">
    <name type="scientific">Batrachochytrium dendrobatidis (strain JEL423)</name>
    <dbReference type="NCBI Taxonomy" id="403673"/>
    <lineage>
        <taxon>Eukaryota</taxon>
        <taxon>Fungi</taxon>
        <taxon>Fungi incertae sedis</taxon>
        <taxon>Chytridiomycota</taxon>
        <taxon>Chytridiomycota incertae sedis</taxon>
        <taxon>Chytridiomycetes</taxon>
        <taxon>Rhizophydiales</taxon>
        <taxon>Rhizophydiales incertae sedis</taxon>
        <taxon>Batrachochytrium</taxon>
    </lineage>
</organism>
<keyword evidence="1" id="KW-0132">Cell division</keyword>
<proteinExistence type="predicted"/>